<dbReference type="PANTHER" id="PTHR13887">
    <property type="entry name" value="GLUTATHIONE S-TRANSFERASE KAPPA"/>
    <property type="match status" value="1"/>
</dbReference>
<proteinExistence type="inferred from homology"/>
<dbReference type="EMBL" id="PYYB01000004">
    <property type="protein sequence ID" value="PTL54916.1"/>
    <property type="molecule type" value="Genomic_DNA"/>
</dbReference>
<dbReference type="OrthoDB" id="117402at2"/>
<dbReference type="RefSeq" id="WP_107571016.1">
    <property type="nucleotide sequence ID" value="NZ_PYYB01000004.1"/>
</dbReference>
<comment type="caution">
    <text evidence="4">The sequence shown here is derived from an EMBL/GenBank/DDBJ whole genome shotgun (WGS) entry which is preliminary data.</text>
</comment>
<feature type="region of interest" description="Disordered" evidence="2">
    <location>
        <begin position="1"/>
        <end position="20"/>
    </location>
</feature>
<evidence type="ECO:0000256" key="1">
    <source>
        <dbReference type="ARBA" id="ARBA00005791"/>
    </source>
</evidence>
<dbReference type="Proteomes" id="UP000240739">
    <property type="component" value="Unassembled WGS sequence"/>
</dbReference>
<comment type="similarity">
    <text evidence="1">Belongs to the thioredoxin family. DsbA subfamily.</text>
</comment>
<gene>
    <name evidence="4" type="ORF">C7Y72_20285</name>
</gene>
<dbReference type="InterPro" id="IPR012336">
    <property type="entry name" value="Thioredoxin-like_fold"/>
</dbReference>
<evidence type="ECO:0000313" key="4">
    <source>
        <dbReference type="EMBL" id="PTL54916.1"/>
    </source>
</evidence>
<accession>A0A2T4UCH5</accession>
<dbReference type="AlphaFoldDB" id="A0A2T4UCH5"/>
<organism evidence="4 5">
    <name type="scientific">Paraconexibacter algicola</name>
    <dbReference type="NCBI Taxonomy" id="2133960"/>
    <lineage>
        <taxon>Bacteria</taxon>
        <taxon>Bacillati</taxon>
        <taxon>Actinomycetota</taxon>
        <taxon>Thermoleophilia</taxon>
        <taxon>Solirubrobacterales</taxon>
        <taxon>Paraconexibacteraceae</taxon>
        <taxon>Paraconexibacter</taxon>
    </lineage>
</organism>
<dbReference type="Pfam" id="PF13462">
    <property type="entry name" value="Thioredoxin_4"/>
    <property type="match status" value="1"/>
</dbReference>
<evidence type="ECO:0000259" key="3">
    <source>
        <dbReference type="Pfam" id="PF13462"/>
    </source>
</evidence>
<keyword evidence="5" id="KW-1185">Reference proteome</keyword>
<evidence type="ECO:0000256" key="2">
    <source>
        <dbReference type="SAM" id="MobiDB-lite"/>
    </source>
</evidence>
<reference evidence="4 5" key="1">
    <citation type="submission" date="2018-03" db="EMBL/GenBank/DDBJ databases">
        <title>Aquarubrobacter algicola gen. nov., sp. nov., a novel actinobacterium isolated from shallow eutrophic lake during the end of cyanobacterial harmful algal blooms.</title>
        <authorList>
            <person name="Chun S.J."/>
        </authorList>
    </citation>
    <scope>NUCLEOTIDE SEQUENCE [LARGE SCALE GENOMIC DNA]</scope>
    <source>
        <strain evidence="4 5">Seoho-28</strain>
    </source>
</reference>
<evidence type="ECO:0000313" key="5">
    <source>
        <dbReference type="Proteomes" id="UP000240739"/>
    </source>
</evidence>
<sequence length="172" mass="19254">MTDLRSAPAPGPREDDHVRGPADAPLVIAYADFSCPRCAVAWERLREGEIRLVFRHFALRTKHPRAVPLALAAEAAACQGRFWELHDRLYADQGRQDDPHLWAHVQDLGLDLDRFEADRRSDAVAARVRAHVTEALRAGVTATPTLVVDGTLHPGAPERAWLRTLRRPTDYT</sequence>
<name>A0A2T4UCH5_9ACTN</name>
<dbReference type="Gene3D" id="3.40.30.10">
    <property type="entry name" value="Glutaredoxin"/>
    <property type="match status" value="1"/>
</dbReference>
<dbReference type="InterPro" id="IPR036249">
    <property type="entry name" value="Thioredoxin-like_sf"/>
</dbReference>
<dbReference type="PANTHER" id="PTHR13887:SF55">
    <property type="entry name" value="SLR0313 PROTEIN"/>
    <property type="match status" value="1"/>
</dbReference>
<feature type="domain" description="Thioredoxin-like fold" evidence="3">
    <location>
        <begin position="14"/>
        <end position="154"/>
    </location>
</feature>
<dbReference type="SUPFAM" id="SSF52833">
    <property type="entry name" value="Thioredoxin-like"/>
    <property type="match status" value="1"/>
</dbReference>
<protein>
    <submittedName>
        <fullName evidence="4">Disulfide bond formation protein DsbA</fullName>
    </submittedName>
</protein>